<reference evidence="2" key="1">
    <citation type="submission" date="2020-05" db="EMBL/GenBank/DDBJ databases">
        <title>Phylogenomic resolution of chytrid fungi.</title>
        <authorList>
            <person name="Stajich J.E."/>
            <person name="Amses K."/>
            <person name="Simmons R."/>
            <person name="Seto K."/>
            <person name="Myers J."/>
            <person name="Bonds A."/>
            <person name="Quandt C.A."/>
            <person name="Barry K."/>
            <person name="Liu P."/>
            <person name="Grigoriev I."/>
            <person name="Longcore J.E."/>
            <person name="James T.Y."/>
        </authorList>
    </citation>
    <scope>NUCLEOTIDE SEQUENCE</scope>
    <source>
        <strain evidence="2">JEL0379</strain>
    </source>
</reference>
<gene>
    <name evidence="2" type="ORF">HDU87_002740</name>
</gene>
<feature type="compositionally biased region" description="Basic and acidic residues" evidence="1">
    <location>
        <begin position="340"/>
        <end position="354"/>
    </location>
</feature>
<evidence type="ECO:0000313" key="2">
    <source>
        <dbReference type="EMBL" id="KAJ3185173.1"/>
    </source>
</evidence>
<feature type="region of interest" description="Disordered" evidence="1">
    <location>
        <begin position="1"/>
        <end position="190"/>
    </location>
</feature>
<feature type="compositionally biased region" description="Basic and acidic residues" evidence="1">
    <location>
        <begin position="82"/>
        <end position="91"/>
    </location>
</feature>
<evidence type="ECO:0000256" key="1">
    <source>
        <dbReference type="SAM" id="MobiDB-lite"/>
    </source>
</evidence>
<dbReference type="AlphaFoldDB" id="A0AAD5TWF8"/>
<feature type="compositionally biased region" description="Basic and acidic residues" evidence="1">
    <location>
        <begin position="313"/>
        <end position="326"/>
    </location>
</feature>
<proteinExistence type="predicted"/>
<feature type="compositionally biased region" description="Basic residues" evidence="1">
    <location>
        <begin position="66"/>
        <end position="81"/>
    </location>
</feature>
<comment type="caution">
    <text evidence="2">The sequence shown here is derived from an EMBL/GenBank/DDBJ whole genome shotgun (WGS) entry which is preliminary data.</text>
</comment>
<feature type="region of interest" description="Disordered" evidence="1">
    <location>
        <begin position="437"/>
        <end position="494"/>
    </location>
</feature>
<keyword evidence="3" id="KW-1185">Reference proteome</keyword>
<feature type="region of interest" description="Disordered" evidence="1">
    <location>
        <begin position="523"/>
        <end position="584"/>
    </location>
</feature>
<sequence length="686" mass="73713">MTSTRNSSRRTSSLDGFRRLMETPVSVASTIPPSDDESGVERIGSPDRPLTAERMINNPPPGWGRSKTRRVSRSRQSRKSSRLPDLEERVTTRGRSRSRPVSRSRRNSRTSRGGSISHASDTSRSIRGRRKAGETIREEETAGAGKKTAHRAKPVATVPKTPGQPRSKLRTEAHDIGGGWNASRKEKKTPAGPQFFTSIMIESPADLSAMALKRTPLRRRKPAGGGGGKTRAQVLAAVAAEKSEPPSGKITAVDYERTKQLIALLSGTTYEFVGLSEVSKAHIAAAGNKHETAAESKKKGAKDAAKIAEEKARLKKERQAQHERRTTLRGTVVRGGSQTRDPREHREPREEKQHQARPPAVSVVEEDAPAEAEATAMTLAVPDVGGGHGPAKKGRTLKKAGKAAVTGVGHSPPADGAQDATQPITPMVIPVLVFEADSDSEEQGQHQITSGRSSQAPVADHVSNGSHTAAKRSTPRTSVTETSTTAAAGALASSPAVVETEILAFPSAAGFSVVPDVAETPPEFAMPQQTWGTRPPRKPKAAAGGSPGSHSQLQARQPPSPQVSPPKSTPPQTTAPTSPGSQHLPRIIARASSHGGMAMPAQLARLLPPRPEGNIQYSYRTYLDSIMHPNILLPPFRMPPIKQVLYGPYERQLWEYFCGRAGWEEVEEMWASAHGWAEEEMAVEAM</sequence>
<organism evidence="2 3">
    <name type="scientific">Geranomyces variabilis</name>
    <dbReference type="NCBI Taxonomy" id="109894"/>
    <lineage>
        <taxon>Eukaryota</taxon>
        <taxon>Fungi</taxon>
        <taxon>Fungi incertae sedis</taxon>
        <taxon>Chytridiomycota</taxon>
        <taxon>Chytridiomycota incertae sedis</taxon>
        <taxon>Chytridiomycetes</taxon>
        <taxon>Spizellomycetales</taxon>
        <taxon>Powellomycetaceae</taxon>
        <taxon>Geranomyces</taxon>
    </lineage>
</organism>
<feature type="compositionally biased region" description="Basic residues" evidence="1">
    <location>
        <begin position="92"/>
        <end position="109"/>
    </location>
</feature>
<feature type="compositionally biased region" description="Basic and acidic residues" evidence="1">
    <location>
        <begin position="131"/>
        <end position="140"/>
    </location>
</feature>
<feature type="compositionally biased region" description="Polar residues" evidence="1">
    <location>
        <begin position="445"/>
        <end position="456"/>
    </location>
</feature>
<feature type="compositionally biased region" description="Pro residues" evidence="1">
    <location>
        <begin position="558"/>
        <end position="569"/>
    </location>
</feature>
<feature type="compositionally biased region" description="Low complexity" evidence="1">
    <location>
        <begin position="1"/>
        <end position="13"/>
    </location>
</feature>
<dbReference type="EMBL" id="JADGJQ010000002">
    <property type="protein sequence ID" value="KAJ3185173.1"/>
    <property type="molecule type" value="Genomic_DNA"/>
</dbReference>
<dbReference type="Proteomes" id="UP001212152">
    <property type="component" value="Unassembled WGS sequence"/>
</dbReference>
<name>A0AAD5TWF8_9FUNG</name>
<protein>
    <submittedName>
        <fullName evidence="2">Uncharacterized protein</fullName>
    </submittedName>
</protein>
<feature type="compositionally biased region" description="Low complexity" evidence="1">
    <location>
        <begin position="475"/>
        <end position="494"/>
    </location>
</feature>
<feature type="region of interest" description="Disordered" evidence="1">
    <location>
        <begin position="402"/>
        <end position="422"/>
    </location>
</feature>
<feature type="region of interest" description="Disordered" evidence="1">
    <location>
        <begin position="313"/>
        <end position="371"/>
    </location>
</feature>
<accession>A0AAD5TWF8</accession>
<feature type="compositionally biased region" description="Low complexity" evidence="1">
    <location>
        <begin position="570"/>
        <end position="582"/>
    </location>
</feature>
<evidence type="ECO:0000313" key="3">
    <source>
        <dbReference type="Proteomes" id="UP001212152"/>
    </source>
</evidence>